<feature type="transmembrane region" description="Helical" evidence="1">
    <location>
        <begin position="13"/>
        <end position="33"/>
    </location>
</feature>
<accession>A0ABV9N5P4</accession>
<dbReference type="RefSeq" id="WP_387963621.1">
    <property type="nucleotide sequence ID" value="NZ_JBHSGP010000014.1"/>
</dbReference>
<sequence>MEWDLFIGRFHPLLVHLPIGIFILGFILELQFQFGYRKFINSRKLIIFIYALGLLSGILAALTGWLLSFSNDYGINALDNHKQLGIATLLVMLLVIIYQVKAQEAKGKSKIAASTLVIILIGLTGHFGGNLTHGPDYLVKYGPGFIKNYEDVTLRDKLKGKHPDSVKIYSDIIYPIIQNNCISCHNTENAMGGLSLAKYNNLFKDADYAIPVLPKNPDKSELFVRVSLPADHDKAMPPRGPGFGYTDIEILRYWISNGADSLASFNSEAMSSELIALINRDYGLDYKPRPYYEKVKVDSLDNEILAELRNSRFRANYLSENNFLLDVSFIGDTISKDQIQILNRAASHITFLNLSNSNLTEELLNELVEIPHLNRINFSKNRLDHNLSSYLAKHQHIESANLNETDLTNESLQNLLSKSKLLRVYVLNTKVTKDQISSLLANYKNKAIISDFKFKEVQEPKSVFTEENSDR</sequence>
<dbReference type="InterPro" id="IPR011429">
    <property type="entry name" value="Cyt_c_Planctomycete-type"/>
</dbReference>
<comment type="caution">
    <text evidence="4">The sequence shown here is derived from an EMBL/GenBank/DDBJ whole genome shotgun (WGS) entry which is preliminary data.</text>
</comment>
<keyword evidence="1" id="KW-0472">Membrane</keyword>
<feature type="transmembrane region" description="Helical" evidence="1">
    <location>
        <begin position="111"/>
        <end position="129"/>
    </location>
</feature>
<keyword evidence="1" id="KW-0812">Transmembrane</keyword>
<keyword evidence="5" id="KW-1185">Reference proteome</keyword>
<dbReference type="Proteomes" id="UP001595953">
    <property type="component" value="Unassembled WGS sequence"/>
</dbReference>
<organism evidence="4 5">
    <name type="scientific">Geojedonia litorea</name>
    <dbReference type="NCBI Taxonomy" id="1268269"/>
    <lineage>
        <taxon>Bacteria</taxon>
        <taxon>Pseudomonadati</taxon>
        <taxon>Bacteroidota</taxon>
        <taxon>Flavobacteriia</taxon>
        <taxon>Flavobacteriales</taxon>
        <taxon>Flavobacteriaceae</taxon>
        <taxon>Geojedonia</taxon>
    </lineage>
</organism>
<gene>
    <name evidence="4" type="ORF">ACFO5O_10740</name>
</gene>
<dbReference type="InterPro" id="IPR019251">
    <property type="entry name" value="DUF2231_TM"/>
</dbReference>
<feature type="transmembrane region" description="Helical" evidence="1">
    <location>
        <begin position="45"/>
        <end position="69"/>
    </location>
</feature>
<dbReference type="Pfam" id="PF07635">
    <property type="entry name" value="PSCyt1"/>
    <property type="match status" value="1"/>
</dbReference>
<evidence type="ECO:0000256" key="1">
    <source>
        <dbReference type="SAM" id="Phobius"/>
    </source>
</evidence>
<evidence type="ECO:0000313" key="5">
    <source>
        <dbReference type="Proteomes" id="UP001595953"/>
    </source>
</evidence>
<dbReference type="EMBL" id="JBHSGP010000014">
    <property type="protein sequence ID" value="MFC4722801.1"/>
    <property type="molecule type" value="Genomic_DNA"/>
</dbReference>
<dbReference type="InterPro" id="IPR032675">
    <property type="entry name" value="LRR_dom_sf"/>
</dbReference>
<name>A0ABV9N5P4_9FLAO</name>
<reference evidence="5" key="1">
    <citation type="journal article" date="2019" name="Int. J. Syst. Evol. Microbiol.">
        <title>The Global Catalogue of Microorganisms (GCM) 10K type strain sequencing project: providing services to taxonomists for standard genome sequencing and annotation.</title>
        <authorList>
            <consortium name="The Broad Institute Genomics Platform"/>
            <consortium name="The Broad Institute Genome Sequencing Center for Infectious Disease"/>
            <person name="Wu L."/>
            <person name="Ma J."/>
        </authorList>
    </citation>
    <scope>NUCLEOTIDE SEQUENCE [LARGE SCALE GENOMIC DNA]</scope>
    <source>
        <strain evidence="5">CCUG 63682</strain>
    </source>
</reference>
<dbReference type="SUPFAM" id="SSF52047">
    <property type="entry name" value="RNI-like"/>
    <property type="match status" value="1"/>
</dbReference>
<evidence type="ECO:0000259" key="2">
    <source>
        <dbReference type="Pfam" id="PF07635"/>
    </source>
</evidence>
<dbReference type="Gene3D" id="3.80.10.10">
    <property type="entry name" value="Ribonuclease Inhibitor"/>
    <property type="match status" value="1"/>
</dbReference>
<evidence type="ECO:0000259" key="3">
    <source>
        <dbReference type="Pfam" id="PF09990"/>
    </source>
</evidence>
<protein>
    <submittedName>
        <fullName evidence="4">DUF2231 domain-containing protein</fullName>
    </submittedName>
</protein>
<feature type="domain" description="DUF2231" evidence="3">
    <location>
        <begin position="10"/>
        <end position="132"/>
    </location>
</feature>
<dbReference type="Pfam" id="PF09990">
    <property type="entry name" value="DUF2231"/>
    <property type="match status" value="1"/>
</dbReference>
<keyword evidence="1" id="KW-1133">Transmembrane helix</keyword>
<proteinExistence type="predicted"/>
<feature type="domain" description="Cytochrome C Planctomycete-type" evidence="2">
    <location>
        <begin position="181"/>
        <end position="240"/>
    </location>
</feature>
<evidence type="ECO:0000313" key="4">
    <source>
        <dbReference type="EMBL" id="MFC4722801.1"/>
    </source>
</evidence>
<feature type="transmembrane region" description="Helical" evidence="1">
    <location>
        <begin position="81"/>
        <end position="99"/>
    </location>
</feature>